<evidence type="ECO:0000256" key="6">
    <source>
        <dbReference type="ARBA" id="ARBA00023122"/>
    </source>
</evidence>
<dbReference type="FunFam" id="3.40.50.1100:FF:000118">
    <property type="entry name" value="Related to CYS4-cystathionine beta-synthase"/>
    <property type="match status" value="1"/>
</dbReference>
<keyword evidence="5" id="KW-0663">Pyridoxal phosphate</keyword>
<dbReference type="InterPro" id="IPR000644">
    <property type="entry name" value="CBS_dom"/>
</dbReference>
<comment type="catalytic activity">
    <reaction evidence="9">
        <text>L-homocysteine + L-serine = L,L-cystathionine + H2O</text>
        <dbReference type="Rhea" id="RHEA:10112"/>
        <dbReference type="ChEBI" id="CHEBI:15377"/>
        <dbReference type="ChEBI" id="CHEBI:33384"/>
        <dbReference type="ChEBI" id="CHEBI:58161"/>
        <dbReference type="ChEBI" id="CHEBI:58199"/>
        <dbReference type="EC" id="4.2.1.22"/>
    </reaction>
</comment>
<evidence type="ECO:0000313" key="13">
    <source>
        <dbReference type="EMBL" id="AXV06256.1"/>
    </source>
</evidence>
<evidence type="ECO:0000259" key="12">
    <source>
        <dbReference type="PROSITE" id="PS51371"/>
    </source>
</evidence>
<dbReference type="GO" id="GO:0019343">
    <property type="term" value="P:cysteine biosynthetic process via cystathionine"/>
    <property type="evidence" value="ECO:0007669"/>
    <property type="project" value="InterPro"/>
</dbReference>
<evidence type="ECO:0000256" key="9">
    <source>
        <dbReference type="ARBA" id="ARBA00047490"/>
    </source>
</evidence>
<dbReference type="Pfam" id="PF00291">
    <property type="entry name" value="PALP"/>
    <property type="match status" value="1"/>
</dbReference>
<dbReference type="PANTHER" id="PTHR10314">
    <property type="entry name" value="CYSTATHIONINE BETA-SYNTHASE"/>
    <property type="match status" value="1"/>
</dbReference>
<dbReference type="InterPro" id="IPR001926">
    <property type="entry name" value="TrpB-like_PALP"/>
</dbReference>
<organism evidence="13 14">
    <name type="scientific">Euzebya pacifica</name>
    <dbReference type="NCBI Taxonomy" id="1608957"/>
    <lineage>
        <taxon>Bacteria</taxon>
        <taxon>Bacillati</taxon>
        <taxon>Actinomycetota</taxon>
        <taxon>Nitriliruptoria</taxon>
        <taxon>Euzebyales</taxon>
    </lineage>
</organism>
<evidence type="ECO:0000256" key="5">
    <source>
        <dbReference type="ARBA" id="ARBA00022898"/>
    </source>
</evidence>
<comment type="pathway">
    <text evidence="2">Amino-acid biosynthesis; L-cysteine biosynthesis; L-cysteine from L-homocysteine and L-serine: step 1/2.</text>
</comment>
<evidence type="ECO:0000256" key="4">
    <source>
        <dbReference type="ARBA" id="ARBA00012041"/>
    </source>
</evidence>
<evidence type="ECO:0000256" key="1">
    <source>
        <dbReference type="ARBA" id="ARBA00001933"/>
    </source>
</evidence>
<dbReference type="NCBIfam" id="TIGR01137">
    <property type="entry name" value="cysta_beta"/>
    <property type="match status" value="1"/>
</dbReference>
<dbReference type="GO" id="GO:0006535">
    <property type="term" value="P:cysteine biosynthetic process from serine"/>
    <property type="evidence" value="ECO:0007669"/>
    <property type="project" value="InterPro"/>
</dbReference>
<dbReference type="OrthoDB" id="9805733at2"/>
<dbReference type="GO" id="GO:0005737">
    <property type="term" value="C:cytoplasm"/>
    <property type="evidence" value="ECO:0007669"/>
    <property type="project" value="InterPro"/>
</dbReference>
<comment type="similarity">
    <text evidence="3">Belongs to the cysteine synthase/cystathionine beta-synthase family.</text>
</comment>
<dbReference type="AlphaFoldDB" id="A0A346XVK9"/>
<dbReference type="KEGG" id="euz:DVS28_a1563"/>
<dbReference type="Gene3D" id="3.40.50.1100">
    <property type="match status" value="2"/>
</dbReference>
<accession>A0A346XVK9</accession>
<name>A0A346XVK9_9ACTN</name>
<dbReference type="Pfam" id="PF00571">
    <property type="entry name" value="CBS"/>
    <property type="match status" value="1"/>
</dbReference>
<dbReference type="PROSITE" id="PS00901">
    <property type="entry name" value="CYS_SYNTHASE"/>
    <property type="match status" value="1"/>
</dbReference>
<dbReference type="GO" id="GO:0016765">
    <property type="term" value="F:transferase activity, transferring alkyl or aryl (other than methyl) groups"/>
    <property type="evidence" value="ECO:0007669"/>
    <property type="project" value="UniProtKB-ARBA"/>
</dbReference>
<dbReference type="InterPro" id="IPR005857">
    <property type="entry name" value="Cysta_beta_synth"/>
</dbReference>
<dbReference type="CDD" id="cd01561">
    <property type="entry name" value="CBS_like"/>
    <property type="match status" value="1"/>
</dbReference>
<reference evidence="13 14" key="1">
    <citation type="submission" date="2018-09" db="EMBL/GenBank/DDBJ databases">
        <title>Complete genome sequence of Euzebya sp. DY32-46 isolated from seawater of Pacific Ocean.</title>
        <authorList>
            <person name="Xu L."/>
            <person name="Wu Y.-H."/>
            <person name="Xu X.-W."/>
        </authorList>
    </citation>
    <scope>NUCLEOTIDE SEQUENCE [LARGE SCALE GENOMIC DNA]</scope>
    <source>
        <strain evidence="13 14">DY32-46</strain>
    </source>
</reference>
<dbReference type="RefSeq" id="WP_114590941.1">
    <property type="nucleotide sequence ID" value="NZ_CP031165.1"/>
</dbReference>
<dbReference type="InterPro" id="IPR001216">
    <property type="entry name" value="P-phosphate_BS"/>
</dbReference>
<dbReference type="SUPFAM" id="SSF54631">
    <property type="entry name" value="CBS-domain pair"/>
    <property type="match status" value="1"/>
</dbReference>
<comment type="cofactor">
    <cofactor evidence="1">
        <name>pyridoxal 5'-phosphate</name>
        <dbReference type="ChEBI" id="CHEBI:597326"/>
    </cofactor>
</comment>
<evidence type="ECO:0000256" key="11">
    <source>
        <dbReference type="PROSITE-ProRule" id="PRU00703"/>
    </source>
</evidence>
<evidence type="ECO:0000256" key="8">
    <source>
        <dbReference type="ARBA" id="ARBA00026192"/>
    </source>
</evidence>
<dbReference type="FunFam" id="3.40.50.1100:FF:000003">
    <property type="entry name" value="Cystathionine beta-synthase"/>
    <property type="match status" value="1"/>
</dbReference>
<proteinExistence type="inferred from homology"/>
<evidence type="ECO:0000256" key="10">
    <source>
        <dbReference type="NCBIfam" id="TIGR01137"/>
    </source>
</evidence>
<sequence length="468" mass="50169">MDTVDSLLDVVGNTPLVKLSRFSADVAPTILAKVEYLNPGGSVKDRIGLAMIEAAEKSGDLQPGGTIVEPTSGNTGAGLAIAAAQRGYRCIFVMPDKMSAEKINLLRAYGAEVVVCPTDVDPEDPRSYYKTSDRLVEETPGAFKPGQYFNQANPQAHYVSTGPEIWEQTEGKIDVFVAGVGTGGTITGTGRYLKEQNPDIVIVGADPEGSIYTQPDNMHSYLTEGVGEDFWPGTFDPDIVDRWVKVTDRDAFLTARRLTREEGILVGGSCGTAAAAALEVAKDYPADAVIVTLLPDSGRNYLSKIYNDDWMHDHGFLRSGVAAKLSQVLEFKAGATTLPTIVHVHPHESVRDAIATLSSFGVSQMPVVTMPDHEQGAADFSDRADLVGSIRERGLLDRAFRDAEILDKTVADVMDEPLPVVDARDTVDTAMAALTKRASAVLVCEGTTPTGVLTRADILDFMTSSKGK</sequence>
<dbReference type="Gene3D" id="3.10.580.10">
    <property type="entry name" value="CBS-domain"/>
    <property type="match status" value="1"/>
</dbReference>
<dbReference type="InterPro" id="IPR036052">
    <property type="entry name" value="TrpB-like_PALP_sf"/>
</dbReference>
<dbReference type="InterPro" id="IPR046342">
    <property type="entry name" value="CBS_dom_sf"/>
</dbReference>
<evidence type="ECO:0000313" key="14">
    <source>
        <dbReference type="Proteomes" id="UP000264006"/>
    </source>
</evidence>
<dbReference type="EMBL" id="CP031165">
    <property type="protein sequence ID" value="AXV06256.1"/>
    <property type="molecule type" value="Genomic_DNA"/>
</dbReference>
<protein>
    <recommendedName>
        <fullName evidence="8 10">Cystathionine beta-synthase</fullName>
        <ecNumber evidence="4 10">4.2.1.22</ecNumber>
    </recommendedName>
</protein>
<feature type="domain" description="CBS" evidence="12">
    <location>
        <begin position="414"/>
        <end position="468"/>
    </location>
</feature>
<dbReference type="GO" id="GO:0004122">
    <property type="term" value="F:cystathionine beta-synthase activity"/>
    <property type="evidence" value="ECO:0007669"/>
    <property type="project" value="UniProtKB-UniRule"/>
</dbReference>
<dbReference type="EC" id="4.2.1.22" evidence="4 10"/>
<evidence type="ECO:0000256" key="2">
    <source>
        <dbReference type="ARBA" id="ARBA00005003"/>
    </source>
</evidence>
<keyword evidence="14" id="KW-1185">Reference proteome</keyword>
<evidence type="ECO:0000256" key="7">
    <source>
        <dbReference type="ARBA" id="ARBA00023239"/>
    </source>
</evidence>
<evidence type="ECO:0000256" key="3">
    <source>
        <dbReference type="ARBA" id="ARBA00007103"/>
    </source>
</evidence>
<keyword evidence="6 11" id="KW-0129">CBS domain</keyword>
<dbReference type="SUPFAM" id="SSF53686">
    <property type="entry name" value="Tryptophan synthase beta subunit-like PLP-dependent enzymes"/>
    <property type="match status" value="1"/>
</dbReference>
<gene>
    <name evidence="13" type="ORF">DVS28_a1563</name>
</gene>
<dbReference type="UniPathway" id="UPA00136">
    <property type="reaction ID" value="UER00201"/>
</dbReference>
<dbReference type="InterPro" id="IPR050214">
    <property type="entry name" value="Cys_Synth/Cystath_Beta-Synth"/>
</dbReference>
<dbReference type="PROSITE" id="PS51371">
    <property type="entry name" value="CBS"/>
    <property type="match status" value="1"/>
</dbReference>
<keyword evidence="7" id="KW-0456">Lyase</keyword>
<dbReference type="Proteomes" id="UP000264006">
    <property type="component" value="Chromosome"/>
</dbReference>